<organism evidence="1">
    <name type="scientific">marine sediment metagenome</name>
    <dbReference type="NCBI Taxonomy" id="412755"/>
    <lineage>
        <taxon>unclassified sequences</taxon>
        <taxon>metagenomes</taxon>
        <taxon>ecological metagenomes</taxon>
    </lineage>
</organism>
<sequence length="96" mass="10888">MCELYYLDQYRAVVVEAEVTDKIKAVVNAEKVSEAEELMREAKISMKAMSERTAKLALDLAFLQIQSVHNDGAAKERLVRYAGELCCKARNEFDVQ</sequence>
<accession>A0A0F9QYC9</accession>
<reference evidence="1" key="1">
    <citation type="journal article" date="2015" name="Nature">
        <title>Complex archaea that bridge the gap between prokaryotes and eukaryotes.</title>
        <authorList>
            <person name="Spang A."/>
            <person name="Saw J.H."/>
            <person name="Jorgensen S.L."/>
            <person name="Zaremba-Niedzwiedzka K."/>
            <person name="Martijn J."/>
            <person name="Lind A.E."/>
            <person name="van Eijk R."/>
            <person name="Schleper C."/>
            <person name="Guy L."/>
            <person name="Ettema T.J."/>
        </authorList>
    </citation>
    <scope>NUCLEOTIDE SEQUENCE</scope>
</reference>
<protein>
    <submittedName>
        <fullName evidence="1">Uncharacterized protein</fullName>
    </submittedName>
</protein>
<dbReference type="EMBL" id="LAZR01004269">
    <property type="protein sequence ID" value="KKN10168.1"/>
    <property type="molecule type" value="Genomic_DNA"/>
</dbReference>
<comment type="caution">
    <text evidence="1">The sequence shown here is derived from an EMBL/GenBank/DDBJ whole genome shotgun (WGS) entry which is preliminary data.</text>
</comment>
<proteinExistence type="predicted"/>
<evidence type="ECO:0000313" key="1">
    <source>
        <dbReference type="EMBL" id="KKN10168.1"/>
    </source>
</evidence>
<name>A0A0F9QYC9_9ZZZZ</name>
<dbReference type="AlphaFoldDB" id="A0A0F9QYC9"/>
<gene>
    <name evidence="1" type="ORF">LCGC14_1039160</name>
</gene>